<dbReference type="InterPro" id="IPR029058">
    <property type="entry name" value="AB_hydrolase_fold"/>
</dbReference>
<evidence type="ECO:0000313" key="2">
    <source>
        <dbReference type="EMBL" id="MRL38676.1"/>
    </source>
</evidence>
<comment type="caution">
    <text evidence="2">The sequence shown here is derived from an EMBL/GenBank/DDBJ whole genome shotgun (WGS) entry which is preliminary data.</text>
</comment>
<keyword evidence="2" id="KW-0378">Hydrolase</keyword>
<proteinExistence type="predicted"/>
<dbReference type="InterPro" id="IPR000073">
    <property type="entry name" value="AB_hydrolase_1"/>
</dbReference>
<dbReference type="EMBL" id="WJWF01000040">
    <property type="protein sequence ID" value="MRL38676.1"/>
    <property type="molecule type" value="Genomic_DNA"/>
</dbReference>
<evidence type="ECO:0000259" key="1">
    <source>
        <dbReference type="Pfam" id="PF00561"/>
    </source>
</evidence>
<dbReference type="RefSeq" id="WP_114260220.1">
    <property type="nucleotide sequence ID" value="NZ_UFAQ01000021.1"/>
</dbReference>
<dbReference type="AlphaFoldDB" id="A0A9J6S5Z2"/>
<dbReference type="SUPFAM" id="SSF53474">
    <property type="entry name" value="alpha/beta-Hydrolases"/>
    <property type="match status" value="1"/>
</dbReference>
<dbReference type="Pfam" id="PF00561">
    <property type="entry name" value="Abhydrolase_1"/>
    <property type="match status" value="1"/>
</dbReference>
<dbReference type="GO" id="GO:0004301">
    <property type="term" value="F:epoxide hydrolase activity"/>
    <property type="evidence" value="ECO:0007669"/>
    <property type="project" value="TreeGrafter"/>
</dbReference>
<dbReference type="PRINTS" id="PR00412">
    <property type="entry name" value="EPOXHYDRLASE"/>
</dbReference>
<dbReference type="Gene3D" id="3.40.50.1820">
    <property type="entry name" value="alpha/beta hydrolase"/>
    <property type="match status" value="1"/>
</dbReference>
<name>A0A9J6S5Z2_KLEPN</name>
<feature type="domain" description="AB hydrolase-1" evidence="1">
    <location>
        <begin position="39"/>
        <end position="282"/>
    </location>
</feature>
<accession>A0A9J6S5Z2</accession>
<reference evidence="2" key="1">
    <citation type="submission" date="2019-10" db="EMBL/GenBank/DDBJ databases">
        <title>Molecular typing, antibiotic resistance determination and virulence profiling for 36 multidrug-resistant clinical Klebsiella pneumoniae isolates using second- and third-generation sequencing.</title>
        <authorList>
            <person name="Shelenkov A."/>
            <person name="Mikhaylova Y."/>
            <person name="Yanushevich Y."/>
            <person name="Samoilov A."/>
            <person name="Petrova L."/>
            <person name="Fomina V."/>
            <person name="Gusarov V."/>
            <person name="Zamyatin M."/>
            <person name="Shagin D."/>
        </authorList>
    </citation>
    <scope>NUCLEOTIDE SEQUENCE [LARGE SCALE GENOMIC DNA]</scope>
    <source>
        <strain evidence="2">CriePir115</strain>
    </source>
</reference>
<protein>
    <submittedName>
        <fullName evidence="2">Alpha/beta fold hydrolase</fullName>
    </submittedName>
</protein>
<dbReference type="FunFam" id="3.40.50.1820:FF:000173">
    <property type="entry name" value="Alpha/beta hydrolase"/>
    <property type="match status" value="1"/>
</dbReference>
<dbReference type="PANTHER" id="PTHR42977:SF1">
    <property type="entry name" value="BLR6576 PROTEIN"/>
    <property type="match status" value="1"/>
</dbReference>
<dbReference type="InterPro" id="IPR051340">
    <property type="entry name" value="Haloalkane_dehalogenase"/>
</dbReference>
<dbReference type="PANTHER" id="PTHR42977">
    <property type="entry name" value="HYDROLASE-RELATED"/>
    <property type="match status" value="1"/>
</dbReference>
<dbReference type="PRINTS" id="PR00111">
    <property type="entry name" value="ABHYDROLASE"/>
</dbReference>
<gene>
    <name evidence="2" type="ORF">GJJ18_25065</name>
</gene>
<organism evidence="2">
    <name type="scientific">Klebsiella pneumoniae</name>
    <dbReference type="NCBI Taxonomy" id="573"/>
    <lineage>
        <taxon>Bacteria</taxon>
        <taxon>Pseudomonadati</taxon>
        <taxon>Pseudomonadota</taxon>
        <taxon>Gammaproteobacteria</taxon>
        <taxon>Enterobacterales</taxon>
        <taxon>Enterobacteriaceae</taxon>
        <taxon>Klebsiella/Raoultella group</taxon>
        <taxon>Klebsiella</taxon>
        <taxon>Klebsiella pneumoniae complex</taxon>
    </lineage>
</organism>
<dbReference type="InterPro" id="IPR000639">
    <property type="entry name" value="Epox_hydrolase-like"/>
</dbReference>
<sequence>MTIADSSFDGTVASTVHYRYAEVDNVKIFYREAGNSEMPTIVLLHGFAASSFMFRNLIPALADNYHVIAPDLPAFGFTEAPEKVEYPYTFSQLAKTIEQFTVQLNLSTYALMVHDYGAPVGWRLAVSHPERVTAIISQNGNAYEEGLGESWAPIQRYWREPTEQNRNALHDFPTQASIKWQYLEGVADKSSVSPDGYTLEGLQISRPGNADIQLDLVLDYASNVEMYPAFQKYFREYQPPLLAVWGKNDPFFLPAGALAWKRDIPDADIRFYDTGHFALETHGSEIIPVIRKFLEKHLRPLKEASEEENIA</sequence>